<dbReference type="EMBL" id="MFGJ01000007">
    <property type="protein sequence ID" value="OGF31694.1"/>
    <property type="molecule type" value="Genomic_DNA"/>
</dbReference>
<protein>
    <submittedName>
        <fullName evidence="1">Uncharacterized protein</fullName>
    </submittedName>
</protein>
<sequence length="190" mass="22103">MQIQTDTIYKENLLKELLKIDPHWVDGDLDKKFANISSADLVNNELKVRIELKEWRTLCISTYKKDPIKKIDKKIGDSSRKAMRKFNSYKDSKTILLIHGIKNPLPPEIIKYALDGIIHILPDGTPFGKHSNYSDYVFRNIGCIVIDIENNFFSGQYYLENKFAKVNVKIDKNDLEKILGWNLNIIQNIF</sequence>
<evidence type="ECO:0000313" key="2">
    <source>
        <dbReference type="Proteomes" id="UP000179001"/>
    </source>
</evidence>
<proteinExistence type="predicted"/>
<evidence type="ECO:0000313" key="1">
    <source>
        <dbReference type="EMBL" id="OGF31694.1"/>
    </source>
</evidence>
<dbReference type="STRING" id="1798002.A2478_04370"/>
<comment type="caution">
    <text evidence="1">The sequence shown here is derived from an EMBL/GenBank/DDBJ whole genome shotgun (WGS) entry which is preliminary data.</text>
</comment>
<reference evidence="1 2" key="1">
    <citation type="journal article" date="2016" name="Nat. Commun.">
        <title>Thousands of microbial genomes shed light on interconnected biogeochemical processes in an aquifer system.</title>
        <authorList>
            <person name="Anantharaman K."/>
            <person name="Brown C.T."/>
            <person name="Hug L.A."/>
            <person name="Sharon I."/>
            <person name="Castelle C.J."/>
            <person name="Probst A.J."/>
            <person name="Thomas B.C."/>
            <person name="Singh A."/>
            <person name="Wilkins M.J."/>
            <person name="Karaoz U."/>
            <person name="Brodie E.L."/>
            <person name="Williams K.H."/>
            <person name="Hubbard S.S."/>
            <person name="Banfield J.F."/>
        </authorList>
    </citation>
    <scope>NUCLEOTIDE SEQUENCE [LARGE SCALE GENOMIC DNA]</scope>
</reference>
<dbReference type="AlphaFoldDB" id="A0A1F5SYA8"/>
<name>A0A1F5SYA8_9BACT</name>
<dbReference type="Proteomes" id="UP000179001">
    <property type="component" value="Unassembled WGS sequence"/>
</dbReference>
<accession>A0A1F5SYA8</accession>
<gene>
    <name evidence="1" type="ORF">A2478_04370</name>
</gene>
<organism evidence="1 2">
    <name type="scientific">Candidatus Falkowbacteria bacterium RIFOXYC2_FULL_36_12</name>
    <dbReference type="NCBI Taxonomy" id="1798002"/>
    <lineage>
        <taxon>Bacteria</taxon>
        <taxon>Candidatus Falkowiibacteriota</taxon>
    </lineage>
</organism>